<organism evidence="2 3">
    <name type="scientific">Apiospora aurea</name>
    <dbReference type="NCBI Taxonomy" id="335848"/>
    <lineage>
        <taxon>Eukaryota</taxon>
        <taxon>Fungi</taxon>
        <taxon>Dikarya</taxon>
        <taxon>Ascomycota</taxon>
        <taxon>Pezizomycotina</taxon>
        <taxon>Sordariomycetes</taxon>
        <taxon>Xylariomycetidae</taxon>
        <taxon>Amphisphaeriales</taxon>
        <taxon>Apiosporaceae</taxon>
        <taxon>Apiospora</taxon>
    </lineage>
</organism>
<dbReference type="EMBL" id="JAQQWE010000006">
    <property type="protein sequence ID" value="KAK7947704.1"/>
    <property type="molecule type" value="Genomic_DNA"/>
</dbReference>
<evidence type="ECO:0000313" key="2">
    <source>
        <dbReference type="EMBL" id="KAK7947704.1"/>
    </source>
</evidence>
<reference evidence="2 3" key="1">
    <citation type="submission" date="2023-01" db="EMBL/GenBank/DDBJ databases">
        <title>Analysis of 21 Apiospora genomes using comparative genomics revels a genus with tremendous synthesis potential of carbohydrate active enzymes and secondary metabolites.</title>
        <authorList>
            <person name="Sorensen T."/>
        </authorList>
    </citation>
    <scope>NUCLEOTIDE SEQUENCE [LARGE SCALE GENOMIC DNA]</scope>
    <source>
        <strain evidence="2 3">CBS 24483</strain>
    </source>
</reference>
<proteinExistence type="predicted"/>
<evidence type="ECO:0000313" key="3">
    <source>
        <dbReference type="Proteomes" id="UP001391051"/>
    </source>
</evidence>
<gene>
    <name evidence="2" type="ORF">PG986_008590</name>
</gene>
<sequence>MEEPYEEWVKDYKFTRHYFLRDHHQEPPRWVGHLECLARDLAPHLARVRLRDVTHRNVVKCRVFHAEEKLVYHFEREKSTKDYVCGINAIYSDMSLRGLWPWPKAPEEDNGNAAQGALPSPRGYG</sequence>
<accession>A0ABR1Q591</accession>
<feature type="region of interest" description="Disordered" evidence="1">
    <location>
        <begin position="103"/>
        <end position="125"/>
    </location>
</feature>
<name>A0ABR1Q591_9PEZI</name>
<comment type="caution">
    <text evidence="2">The sequence shown here is derived from an EMBL/GenBank/DDBJ whole genome shotgun (WGS) entry which is preliminary data.</text>
</comment>
<dbReference type="GeneID" id="92077874"/>
<dbReference type="RefSeq" id="XP_066697210.1">
    <property type="nucleotide sequence ID" value="XM_066844812.1"/>
</dbReference>
<evidence type="ECO:0000256" key="1">
    <source>
        <dbReference type="SAM" id="MobiDB-lite"/>
    </source>
</evidence>
<protein>
    <submittedName>
        <fullName evidence="2">Uncharacterized protein</fullName>
    </submittedName>
</protein>
<keyword evidence="3" id="KW-1185">Reference proteome</keyword>
<dbReference type="Proteomes" id="UP001391051">
    <property type="component" value="Unassembled WGS sequence"/>
</dbReference>